<dbReference type="GO" id="GO:0006355">
    <property type="term" value="P:regulation of DNA-templated transcription"/>
    <property type="evidence" value="ECO:0007669"/>
    <property type="project" value="InterPro"/>
</dbReference>
<keyword evidence="4" id="KW-1185">Reference proteome</keyword>
<reference evidence="3 4" key="1">
    <citation type="journal article" date="2023" name="Mol. Biol. Evol.">
        <title>Genomics of Secondarily Temperate Adaptation in the Only Non-Antarctic Icefish.</title>
        <authorList>
            <person name="Rivera-Colon A.G."/>
            <person name="Rayamajhi N."/>
            <person name="Minhas B.F."/>
            <person name="Madrigal G."/>
            <person name="Bilyk K.T."/>
            <person name="Yoon V."/>
            <person name="Hune M."/>
            <person name="Gregory S."/>
            <person name="Cheng C.H.C."/>
            <person name="Catchen J.M."/>
        </authorList>
    </citation>
    <scope>NUCLEOTIDE SEQUENCE [LARGE SCALE GENOMIC DNA]</scope>
    <source>
        <tissue evidence="3">White muscle</tissue>
    </source>
</reference>
<keyword evidence="2" id="KW-0539">Nucleus</keyword>
<evidence type="ECO:0008006" key="5">
    <source>
        <dbReference type="Google" id="ProtNLM"/>
    </source>
</evidence>
<dbReference type="PROSITE" id="PS00354">
    <property type="entry name" value="HMGI_Y"/>
    <property type="match status" value="1"/>
</dbReference>
<evidence type="ECO:0000313" key="3">
    <source>
        <dbReference type="EMBL" id="KAK5929958.1"/>
    </source>
</evidence>
<sequence>MASSVCDLQHSLDRFATECEAAGMRISTSKSEAMVLSRKPMDCPLQVGNESLPQVKELKYLGVLFSSEGSMEREMGRRIGAAGAVLQSLYRTVVTKRELSQKAKLSVYRAIFVPTLTYGHEGWVMTERTRSRIQVAEMGFLRRVAGVSLRDKVRGSVIREGLGVEPLLLRVERSQLRWFGHLVRMPPGRLPREVFQARPAGKRPRGRPRTRWRDYISSLAWERLGTPQSELVGVTREKKVWGSLLELLPPRPDHR</sequence>
<dbReference type="AlphaFoldDB" id="A0AAN8E0C8"/>
<organism evidence="3 4">
    <name type="scientific">Champsocephalus gunnari</name>
    <name type="common">Mackerel icefish</name>
    <dbReference type="NCBI Taxonomy" id="52237"/>
    <lineage>
        <taxon>Eukaryota</taxon>
        <taxon>Metazoa</taxon>
        <taxon>Chordata</taxon>
        <taxon>Craniata</taxon>
        <taxon>Vertebrata</taxon>
        <taxon>Euteleostomi</taxon>
        <taxon>Actinopterygii</taxon>
        <taxon>Neopterygii</taxon>
        <taxon>Teleostei</taxon>
        <taxon>Neoteleostei</taxon>
        <taxon>Acanthomorphata</taxon>
        <taxon>Eupercaria</taxon>
        <taxon>Perciformes</taxon>
        <taxon>Notothenioidei</taxon>
        <taxon>Channichthyidae</taxon>
        <taxon>Champsocephalus</taxon>
    </lineage>
</organism>
<protein>
    <recommendedName>
        <fullName evidence="5">Reverse transcriptase domain-containing protein</fullName>
    </recommendedName>
</protein>
<comment type="caution">
    <text evidence="3">The sequence shown here is derived from an EMBL/GenBank/DDBJ whole genome shotgun (WGS) entry which is preliminary data.</text>
</comment>
<dbReference type="EMBL" id="JAURVH010001517">
    <property type="protein sequence ID" value="KAK5929958.1"/>
    <property type="molecule type" value="Genomic_DNA"/>
</dbReference>
<evidence type="ECO:0000313" key="4">
    <source>
        <dbReference type="Proteomes" id="UP001331515"/>
    </source>
</evidence>
<evidence type="ECO:0000256" key="2">
    <source>
        <dbReference type="ARBA" id="ARBA00023242"/>
    </source>
</evidence>
<dbReference type="PANTHER" id="PTHR47027">
    <property type="entry name" value="REVERSE TRANSCRIPTASE DOMAIN-CONTAINING PROTEIN"/>
    <property type="match status" value="1"/>
</dbReference>
<gene>
    <name evidence="3" type="ORF">CgunFtcFv8_011146</name>
</gene>
<accession>A0AAN8E0C8</accession>
<dbReference type="Proteomes" id="UP001331515">
    <property type="component" value="Unassembled WGS sequence"/>
</dbReference>
<dbReference type="InterPro" id="IPR000637">
    <property type="entry name" value="HMGI/Y_DNA-bd_CS"/>
</dbReference>
<proteinExistence type="predicted"/>
<dbReference type="GO" id="GO:0005634">
    <property type="term" value="C:nucleus"/>
    <property type="evidence" value="ECO:0007669"/>
    <property type="project" value="UniProtKB-SubCell"/>
</dbReference>
<name>A0AAN8E0C8_CHAGU</name>
<evidence type="ECO:0000256" key="1">
    <source>
        <dbReference type="ARBA" id="ARBA00004123"/>
    </source>
</evidence>
<comment type="subcellular location">
    <subcellularLocation>
        <location evidence="1">Nucleus</location>
    </subcellularLocation>
</comment>
<dbReference type="PANTHER" id="PTHR47027:SF30">
    <property type="entry name" value="THAP-TYPE DOMAIN-CONTAINING PROTEIN"/>
    <property type="match status" value="1"/>
</dbReference>